<dbReference type="InterPro" id="IPR024311">
    <property type="entry name" value="Lipocalin-like"/>
</dbReference>
<feature type="domain" description="Lipocalin-like" evidence="1">
    <location>
        <begin position="8"/>
        <end position="130"/>
    </location>
</feature>
<gene>
    <name evidence="2" type="ORF">AB0E61_13525</name>
</gene>
<evidence type="ECO:0000313" key="3">
    <source>
        <dbReference type="Proteomes" id="UP001550853"/>
    </source>
</evidence>
<name>A0ABV2YZD5_9ACTN</name>
<accession>A0ABV2YZD5</accession>
<proteinExistence type="predicted"/>
<comment type="caution">
    <text evidence="2">The sequence shown here is derived from an EMBL/GenBank/DDBJ whole genome shotgun (WGS) entry which is preliminary data.</text>
</comment>
<evidence type="ECO:0000313" key="2">
    <source>
        <dbReference type="EMBL" id="MEU3711104.1"/>
    </source>
</evidence>
<protein>
    <submittedName>
        <fullName evidence="2">Lipocalin-like domain-containing protein</fullName>
    </submittedName>
</protein>
<dbReference type="RefSeq" id="WP_078653982.1">
    <property type="nucleotide sequence ID" value="NZ_JBEZVI010000009.1"/>
</dbReference>
<dbReference type="EMBL" id="JBEZVI010000009">
    <property type="protein sequence ID" value="MEU3711104.1"/>
    <property type="molecule type" value="Genomic_DNA"/>
</dbReference>
<sequence length="135" mass="14754">MQRSDVAGVWSLAAFDDADPGGERSEGPLGPDPRGLLIYSDDGHMSVSLMRTAASTRRPTTPVPLDFMGYAGTWRLAGARMIHRVTVTHTPALKDRDQIRELHLADGLLSLTGTVVFEGRDVGRVLEWRRAGEGR</sequence>
<dbReference type="Proteomes" id="UP001550853">
    <property type="component" value="Unassembled WGS sequence"/>
</dbReference>
<dbReference type="Pfam" id="PF13924">
    <property type="entry name" value="Lipocalin_5"/>
    <property type="match status" value="1"/>
</dbReference>
<organism evidence="2 3">
    <name type="scientific">Streptomyces catenulae</name>
    <dbReference type="NCBI Taxonomy" id="66875"/>
    <lineage>
        <taxon>Bacteria</taxon>
        <taxon>Bacillati</taxon>
        <taxon>Actinomycetota</taxon>
        <taxon>Actinomycetes</taxon>
        <taxon>Kitasatosporales</taxon>
        <taxon>Streptomycetaceae</taxon>
        <taxon>Streptomyces</taxon>
    </lineage>
</organism>
<reference evidence="2 3" key="1">
    <citation type="submission" date="2024-06" db="EMBL/GenBank/DDBJ databases">
        <title>The Natural Products Discovery Center: Release of the First 8490 Sequenced Strains for Exploring Actinobacteria Biosynthetic Diversity.</title>
        <authorList>
            <person name="Kalkreuter E."/>
            <person name="Kautsar S.A."/>
            <person name="Yang D."/>
            <person name="Bader C.D."/>
            <person name="Teijaro C.N."/>
            <person name="Fluegel L."/>
            <person name="Davis C.M."/>
            <person name="Simpson J.R."/>
            <person name="Lauterbach L."/>
            <person name="Steele A.D."/>
            <person name="Gui C."/>
            <person name="Meng S."/>
            <person name="Li G."/>
            <person name="Viehrig K."/>
            <person name="Ye F."/>
            <person name="Su P."/>
            <person name="Kiefer A.F."/>
            <person name="Nichols A."/>
            <person name="Cepeda A.J."/>
            <person name="Yan W."/>
            <person name="Fan B."/>
            <person name="Jiang Y."/>
            <person name="Adhikari A."/>
            <person name="Zheng C.-J."/>
            <person name="Schuster L."/>
            <person name="Cowan T.M."/>
            <person name="Smanski M.J."/>
            <person name="Chevrette M.G."/>
            <person name="De Carvalho L.P.S."/>
            <person name="Shen B."/>
        </authorList>
    </citation>
    <scope>NUCLEOTIDE SEQUENCE [LARGE SCALE GENOMIC DNA]</scope>
    <source>
        <strain evidence="2 3">NPDC033039</strain>
    </source>
</reference>
<keyword evidence="3" id="KW-1185">Reference proteome</keyword>
<evidence type="ECO:0000259" key="1">
    <source>
        <dbReference type="Pfam" id="PF13924"/>
    </source>
</evidence>